<dbReference type="RefSeq" id="WP_139601355.1">
    <property type="nucleotide sequence ID" value="NZ_VDCQ01000006.1"/>
</dbReference>
<feature type="binding site" evidence="10 13">
    <location>
        <position position="177"/>
    </location>
    <ligand>
        <name>a divalent metal cation</name>
        <dbReference type="ChEBI" id="CHEBI:60240"/>
    </ligand>
</feature>
<evidence type="ECO:0000256" key="7">
    <source>
        <dbReference type="ARBA" id="ARBA00013188"/>
    </source>
</evidence>
<feature type="binding site" evidence="10 13">
    <location>
        <position position="36"/>
    </location>
    <ligand>
        <name>a divalent metal cation</name>
        <dbReference type="ChEBI" id="CHEBI:60240"/>
    </ligand>
</feature>
<evidence type="ECO:0000313" key="15">
    <source>
        <dbReference type="EMBL" id="TNJ67220.1"/>
    </source>
</evidence>
<dbReference type="GO" id="GO:0006098">
    <property type="term" value="P:pentose-phosphate shunt"/>
    <property type="evidence" value="ECO:0007669"/>
    <property type="project" value="UniProtKB-UniRule"/>
</dbReference>
<keyword evidence="13" id="KW-0464">Manganese</keyword>
<dbReference type="PANTHER" id="PTHR11749">
    <property type="entry name" value="RIBULOSE-5-PHOSPHATE-3-EPIMERASE"/>
    <property type="match status" value="1"/>
</dbReference>
<dbReference type="InterPro" id="IPR026019">
    <property type="entry name" value="Ribul_P_3_epim"/>
</dbReference>
<dbReference type="CDD" id="cd00429">
    <property type="entry name" value="RPE"/>
    <property type="match status" value="1"/>
</dbReference>
<organism evidence="15 16">
    <name type="scientific">Paenibacillus hemerocallicola</name>
    <dbReference type="NCBI Taxonomy" id="1172614"/>
    <lineage>
        <taxon>Bacteria</taxon>
        <taxon>Bacillati</taxon>
        <taxon>Bacillota</taxon>
        <taxon>Bacilli</taxon>
        <taxon>Bacillales</taxon>
        <taxon>Paenibacillaceae</taxon>
        <taxon>Paenibacillus</taxon>
    </lineage>
</organism>
<feature type="binding site" evidence="10">
    <location>
        <begin position="177"/>
        <end position="179"/>
    </location>
    <ligand>
        <name>substrate</name>
    </ligand>
</feature>
<comment type="cofactor">
    <cofactor evidence="2">
        <name>Mn(2+)</name>
        <dbReference type="ChEBI" id="CHEBI:29035"/>
    </cofactor>
</comment>
<sequence>MADLIIAPSILSADFAKLGEEIRDVEQGGADWIHVDVMDGHFVPNITLGPPIVQAIRPHTQLTLDVHLMISRPDDYIRAFAQAGADYISVHVEACTHLHRTVQLIKSEGAKAGVVLNPATPLATLEHIVEDIDLVLLMTVNPGFGGQRFIPSSVPKISLLRRLLDERGLGHVHVEVDGGVNEDTAPLVRQAGANVLVAGNAVFAQDDRGRAISRIRSAAGTGGKLL</sequence>
<evidence type="ECO:0000256" key="9">
    <source>
        <dbReference type="ARBA" id="ARBA00023235"/>
    </source>
</evidence>
<feature type="binding site" evidence="14">
    <location>
        <position position="179"/>
    </location>
    <ligand>
        <name>substrate</name>
    </ligand>
</feature>
<dbReference type="PIRSF" id="PIRSF001461">
    <property type="entry name" value="RPE"/>
    <property type="match status" value="1"/>
</dbReference>
<evidence type="ECO:0000256" key="11">
    <source>
        <dbReference type="PIRNR" id="PIRNR001461"/>
    </source>
</evidence>
<dbReference type="InterPro" id="IPR011060">
    <property type="entry name" value="RibuloseP-bd_barrel"/>
</dbReference>
<dbReference type="Gene3D" id="3.20.20.70">
    <property type="entry name" value="Aldolase class I"/>
    <property type="match status" value="1"/>
</dbReference>
<reference evidence="15 16" key="1">
    <citation type="submission" date="2019-05" db="EMBL/GenBank/DDBJ databases">
        <title>We sequenced the genome of Paenibacillus hemerocallicola KCTC 33185 for further insight into its adaptation and study the phylogeny of Paenibacillus.</title>
        <authorList>
            <person name="Narsing Rao M.P."/>
        </authorList>
    </citation>
    <scope>NUCLEOTIDE SEQUENCE [LARGE SCALE GENOMIC DNA]</scope>
    <source>
        <strain evidence="15 16">KCTC 33185</strain>
    </source>
</reference>
<dbReference type="InterPro" id="IPR013785">
    <property type="entry name" value="Aldolase_TIM"/>
</dbReference>
<keyword evidence="13" id="KW-0170">Cobalt</keyword>
<dbReference type="GO" id="GO:0046872">
    <property type="term" value="F:metal ion binding"/>
    <property type="evidence" value="ECO:0007669"/>
    <property type="project" value="UniProtKB-UniRule"/>
</dbReference>
<evidence type="ECO:0000256" key="12">
    <source>
        <dbReference type="PIRSR" id="PIRSR001461-1"/>
    </source>
</evidence>
<dbReference type="AlphaFoldDB" id="A0A5C4TFE0"/>
<evidence type="ECO:0000256" key="1">
    <source>
        <dbReference type="ARBA" id="ARBA00001782"/>
    </source>
</evidence>
<protein>
    <recommendedName>
        <fullName evidence="7 10">Ribulose-phosphate 3-epimerase</fullName>
        <ecNumber evidence="7 10">5.1.3.1</ecNumber>
    </recommendedName>
</protein>
<feature type="binding site" evidence="10 14">
    <location>
        <position position="67"/>
    </location>
    <ligand>
        <name>substrate</name>
    </ligand>
</feature>
<keyword evidence="16" id="KW-1185">Reference proteome</keyword>
<comment type="pathway">
    <text evidence="10">Carbohydrate degradation.</text>
</comment>
<dbReference type="GO" id="GO:0005737">
    <property type="term" value="C:cytoplasm"/>
    <property type="evidence" value="ECO:0007669"/>
    <property type="project" value="UniProtKB-ARBA"/>
</dbReference>
<feature type="binding site" evidence="10 13">
    <location>
        <position position="34"/>
    </location>
    <ligand>
        <name>a divalent metal cation</name>
        <dbReference type="ChEBI" id="CHEBI:60240"/>
    </ligand>
</feature>
<comment type="cofactor">
    <cofactor evidence="5">
        <name>Fe(2+)</name>
        <dbReference type="ChEBI" id="CHEBI:29033"/>
    </cofactor>
</comment>
<feature type="binding site" evidence="10 14">
    <location>
        <begin position="143"/>
        <end position="146"/>
    </location>
    <ligand>
        <name>substrate</name>
    </ligand>
</feature>
<dbReference type="PROSITE" id="PS01085">
    <property type="entry name" value="RIBUL_P_3_EPIMER_1"/>
    <property type="match status" value="1"/>
</dbReference>
<proteinExistence type="inferred from homology"/>
<comment type="catalytic activity">
    <reaction evidence="1 10 11">
        <text>D-ribulose 5-phosphate = D-xylulose 5-phosphate</text>
        <dbReference type="Rhea" id="RHEA:13677"/>
        <dbReference type="ChEBI" id="CHEBI:57737"/>
        <dbReference type="ChEBI" id="CHEBI:58121"/>
        <dbReference type="EC" id="5.1.3.1"/>
    </reaction>
</comment>
<keyword evidence="8 10" id="KW-0479">Metal-binding</keyword>
<gene>
    <name evidence="10" type="primary">rpe</name>
    <name evidence="15" type="ORF">FE784_06660</name>
</gene>
<evidence type="ECO:0000256" key="10">
    <source>
        <dbReference type="HAMAP-Rule" id="MF_02227"/>
    </source>
</evidence>
<comment type="similarity">
    <text evidence="6 10 11">Belongs to the ribulose-phosphate 3-epimerase family.</text>
</comment>
<comment type="cofactor">
    <cofactor evidence="3">
        <name>Co(2+)</name>
        <dbReference type="ChEBI" id="CHEBI:48828"/>
    </cofactor>
</comment>
<comment type="cofactor">
    <cofactor evidence="10 13">
        <name>a divalent metal cation</name>
        <dbReference type="ChEBI" id="CHEBI:60240"/>
    </cofactor>
    <text evidence="10 13">Binds 1 divalent metal cation per subunit.</text>
</comment>
<evidence type="ECO:0000256" key="14">
    <source>
        <dbReference type="PIRSR" id="PIRSR001461-3"/>
    </source>
</evidence>
<evidence type="ECO:0000313" key="16">
    <source>
        <dbReference type="Proteomes" id="UP000307943"/>
    </source>
</evidence>
<dbReference type="EC" id="5.1.3.1" evidence="7 10"/>
<comment type="caution">
    <text evidence="15">The sequence shown here is derived from an EMBL/GenBank/DDBJ whole genome shotgun (WGS) entry which is preliminary data.</text>
</comment>
<dbReference type="NCBIfam" id="TIGR01163">
    <property type="entry name" value="rpe"/>
    <property type="match status" value="1"/>
</dbReference>
<evidence type="ECO:0000256" key="8">
    <source>
        <dbReference type="ARBA" id="ARBA00022723"/>
    </source>
</evidence>
<feature type="binding site" evidence="10 14">
    <location>
        <position position="9"/>
    </location>
    <ligand>
        <name>substrate</name>
    </ligand>
</feature>
<dbReference type="GO" id="GO:0019323">
    <property type="term" value="P:pentose catabolic process"/>
    <property type="evidence" value="ECO:0007669"/>
    <property type="project" value="UniProtKB-UniRule"/>
</dbReference>
<dbReference type="EMBL" id="VDCQ01000006">
    <property type="protein sequence ID" value="TNJ67220.1"/>
    <property type="molecule type" value="Genomic_DNA"/>
</dbReference>
<evidence type="ECO:0000256" key="4">
    <source>
        <dbReference type="ARBA" id="ARBA00001947"/>
    </source>
</evidence>
<feature type="binding site" evidence="10 13">
    <location>
        <position position="67"/>
    </location>
    <ligand>
        <name>a divalent metal cation</name>
        <dbReference type="ChEBI" id="CHEBI:60240"/>
    </ligand>
</feature>
<feature type="active site" description="Proton acceptor" evidence="10 12">
    <location>
        <position position="36"/>
    </location>
</feature>
<dbReference type="GO" id="GO:0004750">
    <property type="term" value="F:D-ribulose-phosphate 3-epimerase activity"/>
    <property type="evidence" value="ECO:0007669"/>
    <property type="project" value="UniProtKB-UniRule"/>
</dbReference>
<dbReference type="OrthoDB" id="1645589at2"/>
<evidence type="ECO:0000256" key="6">
    <source>
        <dbReference type="ARBA" id="ARBA00009541"/>
    </source>
</evidence>
<dbReference type="SUPFAM" id="SSF51366">
    <property type="entry name" value="Ribulose-phoshate binding barrel"/>
    <property type="match status" value="1"/>
</dbReference>
<dbReference type="FunFam" id="3.20.20.70:FF:000004">
    <property type="entry name" value="Ribulose-phosphate 3-epimerase"/>
    <property type="match status" value="1"/>
</dbReference>
<dbReference type="NCBIfam" id="NF004076">
    <property type="entry name" value="PRK05581.1-4"/>
    <property type="match status" value="1"/>
</dbReference>
<dbReference type="InterPro" id="IPR000056">
    <property type="entry name" value="Ribul_P_3_epim-like"/>
</dbReference>
<keyword evidence="13" id="KW-0862">Zinc</keyword>
<name>A0A5C4TFE0_9BACL</name>
<keyword evidence="10 11" id="KW-0119">Carbohydrate metabolism</keyword>
<feature type="active site" description="Proton donor" evidence="10 12">
    <location>
        <position position="177"/>
    </location>
</feature>
<dbReference type="Pfam" id="PF00834">
    <property type="entry name" value="Ribul_P_3_epim"/>
    <property type="match status" value="1"/>
</dbReference>
<evidence type="ECO:0000256" key="3">
    <source>
        <dbReference type="ARBA" id="ARBA00001941"/>
    </source>
</evidence>
<dbReference type="PROSITE" id="PS01086">
    <property type="entry name" value="RIBUL_P_3_EPIMER_2"/>
    <property type="match status" value="1"/>
</dbReference>
<evidence type="ECO:0000256" key="5">
    <source>
        <dbReference type="ARBA" id="ARBA00001954"/>
    </source>
</evidence>
<comment type="function">
    <text evidence="10">Catalyzes the reversible epimerization of D-ribulose 5-phosphate to D-xylulose 5-phosphate.</text>
</comment>
<evidence type="ECO:0000256" key="13">
    <source>
        <dbReference type="PIRSR" id="PIRSR001461-2"/>
    </source>
</evidence>
<dbReference type="Proteomes" id="UP000307943">
    <property type="component" value="Unassembled WGS sequence"/>
</dbReference>
<dbReference type="HAMAP" id="MF_02227">
    <property type="entry name" value="RPE"/>
    <property type="match status" value="1"/>
</dbReference>
<evidence type="ECO:0000256" key="2">
    <source>
        <dbReference type="ARBA" id="ARBA00001936"/>
    </source>
</evidence>
<comment type="cofactor">
    <cofactor evidence="4">
        <name>Zn(2+)</name>
        <dbReference type="ChEBI" id="CHEBI:29105"/>
    </cofactor>
</comment>
<keyword evidence="9 10" id="KW-0413">Isomerase</keyword>
<accession>A0A5C4TFE0</accession>
<comment type="caution">
    <text evidence="10">Lacks conserved residue(s) required for the propagation of feature annotation.</text>
</comment>